<dbReference type="InterPro" id="IPR000119">
    <property type="entry name" value="Hist_DNA-bd"/>
</dbReference>
<dbReference type="GO" id="GO:0030527">
    <property type="term" value="F:structural constituent of chromatin"/>
    <property type="evidence" value="ECO:0007669"/>
    <property type="project" value="InterPro"/>
</dbReference>
<keyword evidence="2" id="KW-0238">DNA-binding</keyword>
<sequence>MAINRDYLSRAVYQASLQTGRGLSRYEAETLVDFFFDLIKKTLLQGEDILLSGFGRFEVRLRPPKEGRNPKTGQKVKIPRRWTVTFKPSRVLRQRLRKID</sequence>
<gene>
    <name evidence="4" type="primary">ihfA</name>
    <name evidence="4" type="ORF">G4V39_01910</name>
</gene>
<evidence type="ECO:0000256" key="3">
    <source>
        <dbReference type="RuleBase" id="RU003939"/>
    </source>
</evidence>
<dbReference type="GO" id="GO:0005829">
    <property type="term" value="C:cytosol"/>
    <property type="evidence" value="ECO:0007669"/>
    <property type="project" value="TreeGrafter"/>
</dbReference>
<evidence type="ECO:0000313" key="5">
    <source>
        <dbReference type="Proteomes" id="UP000502179"/>
    </source>
</evidence>
<evidence type="ECO:0000313" key="4">
    <source>
        <dbReference type="EMBL" id="QIJ71103.1"/>
    </source>
</evidence>
<comment type="similarity">
    <text evidence="1 3">Belongs to the bacterial histone-like protein family.</text>
</comment>
<proteinExistence type="inferred from homology"/>
<dbReference type="RefSeq" id="WP_166031325.1">
    <property type="nucleotide sequence ID" value="NZ_CP048877.1"/>
</dbReference>
<protein>
    <submittedName>
        <fullName evidence="4">Integration host factor subunit alpha</fullName>
    </submittedName>
</protein>
<dbReference type="PANTHER" id="PTHR33175:SF2">
    <property type="entry name" value="INTEGRATION HOST FACTOR SUBUNIT ALPHA"/>
    <property type="match status" value="1"/>
</dbReference>
<reference evidence="4 5" key="1">
    <citation type="submission" date="2020-02" db="EMBL/GenBank/DDBJ databases">
        <title>Genome analysis of Thermosulfuriphilus ammonigenes ST65T, an anaerobic thermophilic chemolithoautotrophic bacterium isolated from a deep-sea hydrothermal vent.</title>
        <authorList>
            <person name="Slobodkina G."/>
            <person name="Allioux M."/>
            <person name="Merkel A."/>
            <person name="Alain K."/>
            <person name="Jebbar M."/>
            <person name="Slobodkin A."/>
        </authorList>
    </citation>
    <scope>NUCLEOTIDE SEQUENCE [LARGE SCALE GENOMIC DNA]</scope>
    <source>
        <strain evidence="4 5">ST65</strain>
    </source>
</reference>
<evidence type="ECO:0000256" key="1">
    <source>
        <dbReference type="ARBA" id="ARBA00010529"/>
    </source>
</evidence>
<dbReference type="GO" id="GO:0003677">
    <property type="term" value="F:DNA binding"/>
    <property type="evidence" value="ECO:0007669"/>
    <property type="project" value="UniProtKB-KW"/>
</dbReference>
<keyword evidence="5" id="KW-1185">Reference proteome</keyword>
<dbReference type="Gene3D" id="4.10.520.10">
    <property type="entry name" value="IHF-like DNA-binding proteins"/>
    <property type="match status" value="1"/>
</dbReference>
<name>A0A6G7PUJ6_9BACT</name>
<dbReference type="EMBL" id="CP048877">
    <property type="protein sequence ID" value="QIJ71103.1"/>
    <property type="molecule type" value="Genomic_DNA"/>
</dbReference>
<dbReference type="PANTHER" id="PTHR33175">
    <property type="entry name" value="DNA-BINDING PROTEIN HU"/>
    <property type="match status" value="1"/>
</dbReference>
<dbReference type="Proteomes" id="UP000502179">
    <property type="component" value="Chromosome"/>
</dbReference>
<dbReference type="SUPFAM" id="SSF47729">
    <property type="entry name" value="IHF-like DNA-binding proteins"/>
    <property type="match status" value="1"/>
</dbReference>
<dbReference type="KEGG" id="tav:G4V39_01910"/>
<evidence type="ECO:0000256" key="2">
    <source>
        <dbReference type="ARBA" id="ARBA00023125"/>
    </source>
</evidence>
<accession>A0A6G7PUJ6</accession>
<organism evidence="4 5">
    <name type="scientific">Thermosulfuriphilus ammonigenes</name>
    <dbReference type="NCBI Taxonomy" id="1936021"/>
    <lineage>
        <taxon>Bacteria</taxon>
        <taxon>Pseudomonadati</taxon>
        <taxon>Thermodesulfobacteriota</taxon>
        <taxon>Thermodesulfobacteria</taxon>
        <taxon>Thermodesulfobacteriales</taxon>
        <taxon>Thermodesulfobacteriaceae</taxon>
        <taxon>Thermosulfuriphilus</taxon>
    </lineage>
</organism>
<dbReference type="AlphaFoldDB" id="A0A6G7PUJ6"/>
<dbReference type="InterPro" id="IPR010992">
    <property type="entry name" value="IHF-like_DNA-bd_dom_sf"/>
</dbReference>
<dbReference type="PRINTS" id="PR01727">
    <property type="entry name" value="DNABINDINGHU"/>
</dbReference>
<dbReference type="Pfam" id="PF00216">
    <property type="entry name" value="Bac_DNA_binding"/>
    <property type="match status" value="1"/>
</dbReference>
<dbReference type="SMART" id="SM00411">
    <property type="entry name" value="BHL"/>
    <property type="match status" value="1"/>
</dbReference>